<organism evidence="1 2">
    <name type="scientific">Rasamsonia emersonii (strain ATCC 16479 / CBS 393.64 / IMI 116815)</name>
    <dbReference type="NCBI Taxonomy" id="1408163"/>
    <lineage>
        <taxon>Eukaryota</taxon>
        <taxon>Fungi</taxon>
        <taxon>Dikarya</taxon>
        <taxon>Ascomycota</taxon>
        <taxon>Pezizomycotina</taxon>
        <taxon>Eurotiomycetes</taxon>
        <taxon>Eurotiomycetidae</taxon>
        <taxon>Eurotiales</taxon>
        <taxon>Trichocomaceae</taxon>
        <taxon>Rasamsonia</taxon>
    </lineage>
</organism>
<accession>A0A0F4YS78</accession>
<dbReference type="AlphaFoldDB" id="A0A0F4YS78"/>
<evidence type="ECO:0000313" key="1">
    <source>
        <dbReference type="EMBL" id="KKA20686.1"/>
    </source>
</evidence>
<reference evidence="1 2" key="1">
    <citation type="submission" date="2015-04" db="EMBL/GenBank/DDBJ databases">
        <authorList>
            <person name="Heijne W.H."/>
            <person name="Fedorova N.D."/>
            <person name="Nierman W.C."/>
            <person name="Vollebregt A.W."/>
            <person name="Zhao Z."/>
            <person name="Wu L."/>
            <person name="Kumar M."/>
            <person name="Stam H."/>
            <person name="van den Berg M.A."/>
            <person name="Pel H.J."/>
        </authorList>
    </citation>
    <scope>NUCLEOTIDE SEQUENCE [LARGE SCALE GENOMIC DNA]</scope>
    <source>
        <strain evidence="1 2">CBS 393.64</strain>
    </source>
</reference>
<name>A0A0F4YS78_RASE3</name>
<dbReference type="GeneID" id="25317647"/>
<comment type="caution">
    <text evidence="1">The sequence shown here is derived from an EMBL/GenBank/DDBJ whole genome shotgun (WGS) entry which is preliminary data.</text>
</comment>
<dbReference type="RefSeq" id="XP_013327298.1">
    <property type="nucleotide sequence ID" value="XM_013471844.1"/>
</dbReference>
<evidence type="ECO:0000313" key="2">
    <source>
        <dbReference type="Proteomes" id="UP000053958"/>
    </source>
</evidence>
<sequence>MAPPFSGHMDGPLMCDDHVLERTLDHSSGKYLPLLNEYAMALPCYTRSPPVNESTPGLFNSRFHMGWGAIQIGIVRCRSPPGAQFDMFSSAPSWP</sequence>
<dbReference type="Proteomes" id="UP000053958">
    <property type="component" value="Unassembled WGS sequence"/>
</dbReference>
<keyword evidence="2" id="KW-1185">Reference proteome</keyword>
<proteinExistence type="predicted"/>
<protein>
    <submittedName>
        <fullName evidence="1">Uncharacterized protein</fullName>
    </submittedName>
</protein>
<gene>
    <name evidence="1" type="ORF">T310_5302</name>
</gene>
<dbReference type="EMBL" id="LASV01000241">
    <property type="protein sequence ID" value="KKA20686.1"/>
    <property type="molecule type" value="Genomic_DNA"/>
</dbReference>